<comment type="caution">
    <text evidence="2">The sequence shown here is derived from an EMBL/GenBank/DDBJ whole genome shotgun (WGS) entry which is preliminary data.</text>
</comment>
<feature type="transmembrane region" description="Helical" evidence="1">
    <location>
        <begin position="9"/>
        <end position="31"/>
    </location>
</feature>
<protein>
    <recommendedName>
        <fullName evidence="4">Bacterial Pleckstrin homology domain-containing protein</fullName>
    </recommendedName>
</protein>
<evidence type="ECO:0008006" key="4">
    <source>
        <dbReference type="Google" id="ProtNLM"/>
    </source>
</evidence>
<evidence type="ECO:0000256" key="1">
    <source>
        <dbReference type="SAM" id="Phobius"/>
    </source>
</evidence>
<dbReference type="RefSeq" id="WP_094943778.1">
    <property type="nucleotide sequence ID" value="NZ_NOKQ01000235.1"/>
</dbReference>
<keyword evidence="3" id="KW-1185">Reference proteome</keyword>
<reference evidence="2 3" key="1">
    <citation type="submission" date="2017-07" db="EMBL/GenBank/DDBJ databases">
        <title>Tetzosporium hominis gen.nov. sp.nov.</title>
        <authorList>
            <person name="Tetz G."/>
            <person name="Tetz V."/>
        </authorList>
    </citation>
    <scope>NUCLEOTIDE SEQUENCE [LARGE SCALE GENOMIC DNA]</scope>
    <source>
        <strain evidence="2 3">VT-49</strain>
    </source>
</reference>
<keyword evidence="1" id="KW-1133">Transmembrane helix</keyword>
<feature type="transmembrane region" description="Helical" evidence="1">
    <location>
        <begin position="79"/>
        <end position="101"/>
    </location>
</feature>
<name>A0A264W1I8_9BACL</name>
<gene>
    <name evidence="2" type="ORF">CF394_11360</name>
</gene>
<feature type="transmembrane region" description="Helical" evidence="1">
    <location>
        <begin position="51"/>
        <end position="72"/>
    </location>
</feature>
<dbReference type="AlphaFoldDB" id="A0A264W1I8"/>
<evidence type="ECO:0000313" key="2">
    <source>
        <dbReference type="EMBL" id="OZS77433.1"/>
    </source>
</evidence>
<sequence length="184" mass="21226">MLHKESPRAIFGIVAIILAISAPLVVLFIPMVQLTTFRHDPQNLLMTIPVINYYLLSAAFLFFILIFSILAFRRNKRVYTLISALFVTACGLIYFSGLSYIQVHTDFVRIQHFNTETTYPMSEIKTIVYGYGIDENGQYLFYTKDDEEIKTADTPLLDLEKKRKLYRIASENGAEFIERAYKGE</sequence>
<dbReference type="Proteomes" id="UP000217065">
    <property type="component" value="Unassembled WGS sequence"/>
</dbReference>
<accession>A0A264W1I8</accession>
<dbReference type="OrthoDB" id="2450857at2"/>
<evidence type="ECO:0000313" key="3">
    <source>
        <dbReference type="Proteomes" id="UP000217065"/>
    </source>
</evidence>
<keyword evidence="1" id="KW-0812">Transmembrane</keyword>
<proteinExistence type="predicted"/>
<dbReference type="EMBL" id="NOKQ01000235">
    <property type="protein sequence ID" value="OZS77433.1"/>
    <property type="molecule type" value="Genomic_DNA"/>
</dbReference>
<keyword evidence="1" id="KW-0472">Membrane</keyword>
<organism evidence="2 3">
    <name type="scientific">Tetzosporium hominis</name>
    <dbReference type="NCBI Taxonomy" id="2020506"/>
    <lineage>
        <taxon>Bacteria</taxon>
        <taxon>Bacillati</taxon>
        <taxon>Bacillota</taxon>
        <taxon>Bacilli</taxon>
        <taxon>Bacillales</taxon>
        <taxon>Caryophanaceae</taxon>
        <taxon>Tetzosporium</taxon>
    </lineage>
</organism>